<dbReference type="InterPro" id="IPR036291">
    <property type="entry name" value="NAD(P)-bd_dom_sf"/>
</dbReference>
<comment type="pathway">
    <text evidence="1">Secondary metabolite biosynthesis.</text>
</comment>
<dbReference type="OrthoDB" id="201656at2759"/>
<dbReference type="InterPro" id="IPR011032">
    <property type="entry name" value="GroES-like_sf"/>
</dbReference>
<feature type="compositionally biased region" description="Pro residues" evidence="4">
    <location>
        <begin position="308"/>
        <end position="317"/>
    </location>
</feature>
<dbReference type="InterPro" id="IPR047122">
    <property type="entry name" value="Trans-enoyl_RdTase-like"/>
</dbReference>
<keyword evidence="7" id="KW-1185">Reference proteome</keyword>
<dbReference type="Gene3D" id="3.40.50.720">
    <property type="entry name" value="NAD(P)-binding Rossmann-like Domain"/>
    <property type="match status" value="1"/>
</dbReference>
<evidence type="ECO:0000313" key="6">
    <source>
        <dbReference type="EMBL" id="OAA53356.1"/>
    </source>
</evidence>
<comment type="caution">
    <text evidence="6">The sequence shown here is derived from an EMBL/GenBank/DDBJ whole genome shotgun (WGS) entry which is preliminary data.</text>
</comment>
<reference evidence="6 7" key="1">
    <citation type="journal article" date="2016" name="Genome Biol. Evol.">
        <title>Divergent and convergent evolution of fungal pathogenicity.</title>
        <authorList>
            <person name="Shang Y."/>
            <person name="Xiao G."/>
            <person name="Zheng P."/>
            <person name="Cen K."/>
            <person name="Zhan S."/>
            <person name="Wang C."/>
        </authorList>
    </citation>
    <scope>NUCLEOTIDE SEQUENCE [LARGE SCALE GENOMIC DNA]</scope>
    <source>
        <strain evidence="6 7">ARSEF 2679</strain>
    </source>
</reference>
<accession>A0A167LQ14</accession>
<feature type="region of interest" description="Disordered" evidence="4">
    <location>
        <begin position="298"/>
        <end position="321"/>
    </location>
</feature>
<comment type="similarity">
    <text evidence="2">Belongs to the zinc-containing alcohol dehydrogenase family.</text>
</comment>
<evidence type="ECO:0000256" key="2">
    <source>
        <dbReference type="ARBA" id="ARBA00008072"/>
    </source>
</evidence>
<sequence length="408" mass="44532">MTPTAPDLDANYSIPHERKAQSALLLKAPREKYTLVNDFPIPTLQDAEEILVQTEVIGLNPIDWKSPDFNFGIPHLPFLPGRELVGIVTQSHAAARFRRGDRIIAISTDYRDGRKAAYQEFVVALSYNAVRLPPQMSSADGAALGVAFVTAALALGSCFGLSFSDSHGGPDLRSVIRRVGGDRIPEDVRHEALHSIEDHERALDGDWIAIWGGSATSACLLIQLARLAGLKVAVVVDQARHGFWLSTDGHVRPDLLIDNSDPKRAVEVLSATIGERLYFGIDTSGKDSAAFLLRALQKPPSGESQQSPSPPPTPPTRTPRRRHLIGLAGLPVNEYPKELQMHSVPLKLFHEVPEVGRALSEWMEVLLHSGRLHAPRILGIHSGLADVNKALDRMRNGEIRGGKLVVTV</sequence>
<dbReference type="Gene3D" id="3.90.180.10">
    <property type="entry name" value="Medium-chain alcohol dehydrogenases, catalytic domain"/>
    <property type="match status" value="1"/>
</dbReference>
<dbReference type="CDD" id="cd08249">
    <property type="entry name" value="enoyl_reductase_like"/>
    <property type="match status" value="1"/>
</dbReference>
<dbReference type="GeneID" id="30025129"/>
<dbReference type="AlphaFoldDB" id="A0A167LQ14"/>
<proteinExistence type="inferred from homology"/>
<dbReference type="PANTHER" id="PTHR43482:SF2">
    <property type="entry name" value="ZINC-BINDING DEHYDROGENASE FAMILY, PUTATIVE (AFU_ORTHOLOGUE AFUA_3G15030)-RELATED"/>
    <property type="match status" value="1"/>
</dbReference>
<evidence type="ECO:0000256" key="3">
    <source>
        <dbReference type="ARBA" id="ARBA00023002"/>
    </source>
</evidence>
<dbReference type="PANTHER" id="PTHR43482">
    <property type="entry name" value="PROTEIN AST1-RELATED"/>
    <property type="match status" value="1"/>
</dbReference>
<evidence type="ECO:0000259" key="5">
    <source>
        <dbReference type="Pfam" id="PF08240"/>
    </source>
</evidence>
<dbReference type="GO" id="GO:0016651">
    <property type="term" value="F:oxidoreductase activity, acting on NAD(P)H"/>
    <property type="evidence" value="ECO:0007669"/>
    <property type="project" value="InterPro"/>
</dbReference>
<evidence type="ECO:0000313" key="7">
    <source>
        <dbReference type="Proteomes" id="UP000076744"/>
    </source>
</evidence>
<gene>
    <name evidence="6" type="ORF">ISF_08837</name>
</gene>
<evidence type="ECO:0000256" key="1">
    <source>
        <dbReference type="ARBA" id="ARBA00005179"/>
    </source>
</evidence>
<dbReference type="InterPro" id="IPR052585">
    <property type="entry name" value="Lipid_raft_assoc_Zn_ADH"/>
</dbReference>
<dbReference type="STRING" id="1081104.A0A167LQ14"/>
<organism evidence="6 7">
    <name type="scientific">Cordyceps fumosorosea (strain ARSEF 2679)</name>
    <name type="common">Isaria fumosorosea</name>
    <dbReference type="NCBI Taxonomy" id="1081104"/>
    <lineage>
        <taxon>Eukaryota</taxon>
        <taxon>Fungi</taxon>
        <taxon>Dikarya</taxon>
        <taxon>Ascomycota</taxon>
        <taxon>Pezizomycotina</taxon>
        <taxon>Sordariomycetes</taxon>
        <taxon>Hypocreomycetidae</taxon>
        <taxon>Hypocreales</taxon>
        <taxon>Cordycipitaceae</taxon>
        <taxon>Cordyceps</taxon>
    </lineage>
</organism>
<dbReference type="SUPFAM" id="SSF50129">
    <property type="entry name" value="GroES-like"/>
    <property type="match status" value="1"/>
</dbReference>
<dbReference type="SUPFAM" id="SSF51735">
    <property type="entry name" value="NAD(P)-binding Rossmann-fold domains"/>
    <property type="match status" value="1"/>
</dbReference>
<name>A0A167LQ14_CORFA</name>
<keyword evidence="3" id="KW-0560">Oxidoreductase</keyword>
<dbReference type="Proteomes" id="UP000076744">
    <property type="component" value="Unassembled WGS sequence"/>
</dbReference>
<dbReference type="RefSeq" id="XP_018700400.1">
    <property type="nucleotide sequence ID" value="XM_018852440.1"/>
</dbReference>
<protein>
    <submittedName>
        <fullName evidence="6">Alcohol dehydrogenase superfamily, zinc-type</fullName>
    </submittedName>
</protein>
<dbReference type="InterPro" id="IPR013154">
    <property type="entry name" value="ADH-like_N"/>
</dbReference>
<evidence type="ECO:0000256" key="4">
    <source>
        <dbReference type="SAM" id="MobiDB-lite"/>
    </source>
</evidence>
<dbReference type="EMBL" id="AZHB01000036">
    <property type="protein sequence ID" value="OAA53356.1"/>
    <property type="molecule type" value="Genomic_DNA"/>
</dbReference>
<dbReference type="Pfam" id="PF08240">
    <property type="entry name" value="ADH_N"/>
    <property type="match status" value="1"/>
</dbReference>
<feature type="domain" description="Alcohol dehydrogenase-like N-terminal" evidence="5">
    <location>
        <begin position="47"/>
        <end position="129"/>
    </location>
</feature>